<dbReference type="EMBL" id="CP003243">
    <property type="protein sequence ID" value="AFD00390.1"/>
    <property type="molecule type" value="Genomic_DNA"/>
</dbReference>
<dbReference type="eggNOG" id="arCOG05517">
    <property type="taxonomic scope" value="Archaea"/>
</dbReference>
<dbReference type="KEGG" id="mez:Mtc_1641"/>
<dbReference type="Proteomes" id="UP000005233">
    <property type="component" value="Chromosome"/>
</dbReference>
<proteinExistence type="predicted"/>
<evidence type="ECO:0000313" key="2">
    <source>
        <dbReference type="Proteomes" id="UP000005233"/>
    </source>
</evidence>
<dbReference type="STRING" id="1041930.Mtc_1641"/>
<accession>H8I7Z0</accession>
<organism evidence="1 2">
    <name type="scientific">Methanocella conradii (strain DSM 24694 / JCM 17849 / CGMCC 1.5162 / HZ254)</name>
    <dbReference type="NCBI Taxonomy" id="1041930"/>
    <lineage>
        <taxon>Archaea</taxon>
        <taxon>Methanobacteriati</taxon>
        <taxon>Methanobacteriota</taxon>
        <taxon>Stenosarchaea group</taxon>
        <taxon>Methanomicrobia</taxon>
        <taxon>Methanocellales</taxon>
        <taxon>Methanocellaceae</taxon>
        <taxon>Methanocella</taxon>
    </lineage>
</organism>
<sequence>MIVGFAINKIESARHVSLEELPKYRNINVNYDINLRNLSAVKPPMGPDKVLRIEYSITINYFSPSIGFIRFEGFCDYAGGNIEKILKEWEGGRPDVAVQNEAANNVMARIIPLAMLISQSLCLPPATPLPVINFQKVEAEKDKFDQYHA</sequence>
<evidence type="ECO:0008006" key="3">
    <source>
        <dbReference type="Google" id="ProtNLM"/>
    </source>
</evidence>
<gene>
    <name evidence="1" type="ordered locus">Mtc_1641</name>
</gene>
<keyword evidence="2" id="KW-1185">Reference proteome</keyword>
<dbReference type="HOGENOM" id="CLU_1745548_0_0_2"/>
<evidence type="ECO:0000313" key="1">
    <source>
        <dbReference type="EMBL" id="AFD00390.1"/>
    </source>
</evidence>
<protein>
    <recommendedName>
        <fullName evidence="3">Preprotein translocase subunit SecB</fullName>
    </recommendedName>
</protein>
<reference evidence="1 2" key="1">
    <citation type="journal article" date="2012" name="J. Bacteriol.">
        <title>Complete genome sequence of a thermophilic methanogen, Methanocella conradii HZ254, isolated from Chinese rice field soil.</title>
        <authorList>
            <person name="Lu Z."/>
            <person name="Lu Y."/>
        </authorList>
    </citation>
    <scope>NUCLEOTIDE SEQUENCE [LARGE SCALE GENOMIC DNA]</scope>
    <source>
        <strain evidence="2">DSM 24694 / JCM 17849 / CGMCC 1.5162 / HZ254</strain>
    </source>
</reference>
<dbReference type="GeneID" id="11971780"/>
<dbReference type="RefSeq" id="WP_014406221.1">
    <property type="nucleotide sequence ID" value="NC_017034.1"/>
</dbReference>
<dbReference type="AlphaFoldDB" id="H8I7Z0"/>
<dbReference type="OrthoDB" id="145819at2157"/>
<name>H8I7Z0_METCZ</name>